<evidence type="ECO:0000313" key="14">
    <source>
        <dbReference type="Proteomes" id="UP000183812"/>
    </source>
</evidence>
<keyword evidence="8 10" id="KW-0414">Isoprene biosynthesis</keyword>
<dbReference type="PANTHER" id="PTHR43527:SF2">
    <property type="entry name" value="4-DIPHOSPHOCYTIDYL-2-C-METHYL-D-ERYTHRITOL KINASE, CHLOROPLASTIC"/>
    <property type="match status" value="1"/>
</dbReference>
<evidence type="ECO:0000256" key="8">
    <source>
        <dbReference type="ARBA" id="ARBA00023229"/>
    </source>
</evidence>
<feature type="active site" evidence="10">
    <location>
        <position position="137"/>
    </location>
</feature>
<dbReference type="PANTHER" id="PTHR43527">
    <property type="entry name" value="4-DIPHOSPHOCYTIDYL-2-C-METHYL-D-ERYTHRITOL KINASE, CHLOROPLASTIC"/>
    <property type="match status" value="1"/>
</dbReference>
<evidence type="ECO:0000259" key="11">
    <source>
        <dbReference type="Pfam" id="PF00288"/>
    </source>
</evidence>
<comment type="pathway">
    <text evidence="10">Isoprenoid biosynthesis; isopentenyl diphosphate biosynthesis via DXP pathway; isopentenyl diphosphate from 1-deoxy-D-xylulose 5-phosphate: step 3/6.</text>
</comment>
<dbReference type="Gene3D" id="3.30.230.10">
    <property type="match status" value="1"/>
</dbReference>
<evidence type="ECO:0000256" key="7">
    <source>
        <dbReference type="ARBA" id="ARBA00022840"/>
    </source>
</evidence>
<dbReference type="EMBL" id="FNAY01000003">
    <property type="protein sequence ID" value="SDE73179.1"/>
    <property type="molecule type" value="Genomic_DNA"/>
</dbReference>
<evidence type="ECO:0000256" key="1">
    <source>
        <dbReference type="ARBA" id="ARBA00009684"/>
    </source>
</evidence>
<name>A0A1G7FB57_RHOCA</name>
<dbReference type="SUPFAM" id="SSF54211">
    <property type="entry name" value="Ribosomal protein S5 domain 2-like"/>
    <property type="match status" value="1"/>
</dbReference>
<dbReference type="Gene3D" id="3.30.70.890">
    <property type="entry name" value="GHMP kinase, C-terminal domain"/>
    <property type="match status" value="1"/>
</dbReference>
<sequence>MPRRCTRTMRRIDVFAPAKVNLALHVTGQRADGYHLLDSLVAFSPVGDGLTLAPAEGLGLKVGGPEGAAVPEGPENLVLKAAALFGVGAAVGLEKCLPAASGIGGGSSDAAAALRGMAALTGQPLPDAGAVLKLGADVPMCLDPRPARTRGIGEDLTPVALPALPAVLVNPRVEVPTPSVFKALSRKDNPPLPEIPAFADAGACITWLAAQRNDLQAPAVAQAPVIAEVLAVLAALPGCQLARMSGSGATCFGLFGTEAEAAAAQAALAASHPGWWSAHGSLGDQAQKAAPQLR</sequence>
<comment type="function">
    <text evidence="10">Catalyzes the phosphorylation of the position 2 hydroxy group of 4-diphosphocytidyl-2C-methyl-D-erythritol.</text>
</comment>
<dbReference type="InterPro" id="IPR036554">
    <property type="entry name" value="GHMP_kinase_C_sf"/>
</dbReference>
<dbReference type="GO" id="GO:0050515">
    <property type="term" value="F:4-(cytidine 5'-diphospho)-2-C-methyl-D-erythritol kinase activity"/>
    <property type="evidence" value="ECO:0007669"/>
    <property type="project" value="UniProtKB-UniRule"/>
</dbReference>
<evidence type="ECO:0000256" key="3">
    <source>
        <dbReference type="ARBA" id="ARBA00017473"/>
    </source>
</evidence>
<evidence type="ECO:0000259" key="12">
    <source>
        <dbReference type="Pfam" id="PF08544"/>
    </source>
</evidence>
<protein>
    <recommendedName>
        <fullName evidence="3 10">4-diphosphocytidyl-2-C-methyl-D-erythritol kinase</fullName>
        <shortName evidence="10">CMK</shortName>
        <ecNumber evidence="2 10">2.7.1.148</ecNumber>
    </recommendedName>
    <alternativeName>
        <fullName evidence="9 10">4-(cytidine-5'-diphospho)-2-C-methyl-D-erythritol kinase</fullName>
    </alternativeName>
</protein>
<dbReference type="AlphaFoldDB" id="A0A1G7FB57"/>
<dbReference type="InterPro" id="IPR014721">
    <property type="entry name" value="Ribsml_uS5_D2-typ_fold_subgr"/>
</dbReference>
<reference evidence="13 14" key="1">
    <citation type="submission" date="2016-10" db="EMBL/GenBank/DDBJ databases">
        <authorList>
            <person name="de Groot N.N."/>
        </authorList>
    </citation>
    <scope>NUCLEOTIDE SEQUENCE [LARGE SCALE GENOMIC DNA]</scope>
    <source>
        <strain evidence="14">DSM 938 / 37b4</strain>
    </source>
</reference>
<feature type="domain" description="GHMP kinase N-terminal" evidence="11">
    <location>
        <begin position="76"/>
        <end position="137"/>
    </location>
</feature>
<dbReference type="NCBIfam" id="NF011202">
    <property type="entry name" value="PRK14608.1"/>
    <property type="match status" value="1"/>
</dbReference>
<dbReference type="EC" id="2.7.1.148" evidence="2 10"/>
<feature type="domain" description="GHMP kinase C-terminal" evidence="12">
    <location>
        <begin position="199"/>
        <end position="270"/>
    </location>
</feature>
<evidence type="ECO:0000256" key="9">
    <source>
        <dbReference type="ARBA" id="ARBA00032554"/>
    </source>
</evidence>
<dbReference type="Proteomes" id="UP000183812">
    <property type="component" value="Unassembled WGS sequence"/>
</dbReference>
<dbReference type="InterPro" id="IPR006204">
    <property type="entry name" value="GHMP_kinase_N_dom"/>
</dbReference>
<proteinExistence type="inferred from homology"/>
<dbReference type="GO" id="GO:0019288">
    <property type="term" value="P:isopentenyl diphosphate biosynthetic process, methylerythritol 4-phosphate pathway"/>
    <property type="evidence" value="ECO:0007669"/>
    <property type="project" value="UniProtKB-UniRule"/>
</dbReference>
<feature type="binding site" evidence="10">
    <location>
        <begin position="98"/>
        <end position="108"/>
    </location>
    <ligand>
        <name>ATP</name>
        <dbReference type="ChEBI" id="CHEBI:30616"/>
    </ligand>
</feature>
<dbReference type="HAMAP" id="MF_00061">
    <property type="entry name" value="IspE"/>
    <property type="match status" value="1"/>
</dbReference>
<dbReference type="Pfam" id="PF00288">
    <property type="entry name" value="GHMP_kinases_N"/>
    <property type="match status" value="1"/>
</dbReference>
<gene>
    <name evidence="10" type="primary">ispE</name>
    <name evidence="13" type="ORF">SAMN04244550_00926</name>
</gene>
<evidence type="ECO:0000256" key="4">
    <source>
        <dbReference type="ARBA" id="ARBA00022679"/>
    </source>
</evidence>
<keyword evidence="7 10" id="KW-0067">ATP-binding</keyword>
<dbReference type="InterPro" id="IPR013750">
    <property type="entry name" value="GHMP_kinase_C_dom"/>
</dbReference>
<dbReference type="PIRSF" id="PIRSF010376">
    <property type="entry name" value="IspE"/>
    <property type="match status" value="1"/>
</dbReference>
<dbReference type="InterPro" id="IPR004424">
    <property type="entry name" value="IspE"/>
</dbReference>
<dbReference type="Pfam" id="PF08544">
    <property type="entry name" value="GHMP_kinases_C"/>
    <property type="match status" value="1"/>
</dbReference>
<comment type="similarity">
    <text evidence="1 10">Belongs to the GHMP kinase family. IspE subfamily.</text>
</comment>
<evidence type="ECO:0000256" key="5">
    <source>
        <dbReference type="ARBA" id="ARBA00022741"/>
    </source>
</evidence>
<evidence type="ECO:0000256" key="10">
    <source>
        <dbReference type="HAMAP-Rule" id="MF_00061"/>
    </source>
</evidence>
<evidence type="ECO:0000256" key="6">
    <source>
        <dbReference type="ARBA" id="ARBA00022777"/>
    </source>
</evidence>
<evidence type="ECO:0000256" key="2">
    <source>
        <dbReference type="ARBA" id="ARBA00012052"/>
    </source>
</evidence>
<comment type="catalytic activity">
    <reaction evidence="10">
        <text>4-CDP-2-C-methyl-D-erythritol + ATP = 4-CDP-2-C-methyl-D-erythritol 2-phosphate + ADP + H(+)</text>
        <dbReference type="Rhea" id="RHEA:18437"/>
        <dbReference type="ChEBI" id="CHEBI:15378"/>
        <dbReference type="ChEBI" id="CHEBI:30616"/>
        <dbReference type="ChEBI" id="CHEBI:57823"/>
        <dbReference type="ChEBI" id="CHEBI:57919"/>
        <dbReference type="ChEBI" id="CHEBI:456216"/>
        <dbReference type="EC" id="2.7.1.148"/>
    </reaction>
</comment>
<feature type="active site" evidence="10">
    <location>
        <position position="19"/>
    </location>
</feature>
<organism evidence="13 14">
    <name type="scientific">Rhodobacter capsulatus</name>
    <name type="common">Rhodopseudomonas capsulata</name>
    <dbReference type="NCBI Taxonomy" id="1061"/>
    <lineage>
        <taxon>Bacteria</taxon>
        <taxon>Pseudomonadati</taxon>
        <taxon>Pseudomonadota</taxon>
        <taxon>Alphaproteobacteria</taxon>
        <taxon>Rhodobacterales</taxon>
        <taxon>Rhodobacter group</taxon>
        <taxon>Rhodobacter</taxon>
    </lineage>
</organism>
<dbReference type="GO" id="GO:0016114">
    <property type="term" value="P:terpenoid biosynthetic process"/>
    <property type="evidence" value="ECO:0007669"/>
    <property type="project" value="InterPro"/>
</dbReference>
<dbReference type="InterPro" id="IPR020568">
    <property type="entry name" value="Ribosomal_Su5_D2-typ_SF"/>
</dbReference>
<keyword evidence="5 10" id="KW-0547">Nucleotide-binding</keyword>
<keyword evidence="4 10" id="KW-0808">Transferase</keyword>
<keyword evidence="6 10" id="KW-0418">Kinase</keyword>
<accession>A0A1G7FB57</accession>
<evidence type="ECO:0000313" key="13">
    <source>
        <dbReference type="EMBL" id="SDE73179.1"/>
    </source>
</evidence>
<dbReference type="SUPFAM" id="SSF55060">
    <property type="entry name" value="GHMP Kinase, C-terminal domain"/>
    <property type="match status" value="1"/>
</dbReference>
<dbReference type="GO" id="GO:0005524">
    <property type="term" value="F:ATP binding"/>
    <property type="evidence" value="ECO:0007669"/>
    <property type="project" value="UniProtKB-UniRule"/>
</dbReference>
<dbReference type="UniPathway" id="UPA00056">
    <property type="reaction ID" value="UER00094"/>
</dbReference>